<dbReference type="InterPro" id="IPR029060">
    <property type="entry name" value="PIN-like_dom_sf"/>
</dbReference>
<feature type="domain" description="PIN" evidence="1">
    <location>
        <begin position="2"/>
        <end position="111"/>
    </location>
</feature>
<protein>
    <submittedName>
        <fullName evidence="2">Ribonuclease</fullName>
    </submittedName>
</protein>
<dbReference type="InterPro" id="IPR002716">
    <property type="entry name" value="PIN_dom"/>
</dbReference>
<comment type="caution">
    <text evidence="2">The sequence shown here is derived from an EMBL/GenBank/DDBJ whole genome shotgun (WGS) entry which is preliminary data.</text>
</comment>
<dbReference type="Pfam" id="PF01850">
    <property type="entry name" value="PIN"/>
    <property type="match status" value="1"/>
</dbReference>
<sequence>MVLIDTSIWISHFQEENPHLKELLLEGSVVCHPFVIGELACGNIKNRKEIISLLRDLPEAETLENDEILQFIENKRLMGLGIGLIDIHLLASSVLTNVLLWTADKQLRSVASKLNILYKL</sequence>
<evidence type="ECO:0000313" key="3">
    <source>
        <dbReference type="Proteomes" id="UP000178435"/>
    </source>
</evidence>
<dbReference type="SUPFAM" id="SSF88723">
    <property type="entry name" value="PIN domain-like"/>
    <property type="match status" value="1"/>
</dbReference>
<evidence type="ECO:0000313" key="2">
    <source>
        <dbReference type="EMBL" id="OGL44703.1"/>
    </source>
</evidence>
<proteinExistence type="predicted"/>
<dbReference type="Proteomes" id="UP000178435">
    <property type="component" value="Unassembled WGS sequence"/>
</dbReference>
<organism evidence="2 3">
    <name type="scientific">Candidatus Schekmanbacteria bacterium RBG_16_38_11</name>
    <dbReference type="NCBI Taxonomy" id="1817880"/>
    <lineage>
        <taxon>Bacteria</taxon>
        <taxon>Candidatus Schekmaniibacteriota</taxon>
    </lineage>
</organism>
<dbReference type="EMBL" id="MGDF01000131">
    <property type="protein sequence ID" value="OGL44703.1"/>
    <property type="molecule type" value="Genomic_DNA"/>
</dbReference>
<dbReference type="AlphaFoldDB" id="A0A1F7RT34"/>
<dbReference type="Gene3D" id="3.40.50.1010">
    <property type="entry name" value="5'-nuclease"/>
    <property type="match status" value="1"/>
</dbReference>
<name>A0A1F7RT34_9BACT</name>
<reference evidence="2 3" key="1">
    <citation type="journal article" date="2016" name="Nat. Commun.">
        <title>Thousands of microbial genomes shed light on interconnected biogeochemical processes in an aquifer system.</title>
        <authorList>
            <person name="Anantharaman K."/>
            <person name="Brown C.T."/>
            <person name="Hug L.A."/>
            <person name="Sharon I."/>
            <person name="Castelle C.J."/>
            <person name="Probst A.J."/>
            <person name="Thomas B.C."/>
            <person name="Singh A."/>
            <person name="Wilkins M.J."/>
            <person name="Karaoz U."/>
            <person name="Brodie E.L."/>
            <person name="Williams K.H."/>
            <person name="Hubbard S.S."/>
            <person name="Banfield J.F."/>
        </authorList>
    </citation>
    <scope>NUCLEOTIDE SEQUENCE [LARGE SCALE GENOMIC DNA]</scope>
</reference>
<gene>
    <name evidence="2" type="ORF">A2149_04840</name>
</gene>
<accession>A0A1F7RT34</accession>
<evidence type="ECO:0000259" key="1">
    <source>
        <dbReference type="Pfam" id="PF01850"/>
    </source>
</evidence>